<sequence>MSKANSAPELDAADRRILRVLQRDGRIAVTQLAEEVGLSATPCLRRIRRLEEAGVIARYAALVDPKRVGLPIQAFVQVALSSHAEEVAEAFHKAIAAREEVLAAWAMSGDMDYLLHVVAADFDAYAEFALKALLRMPGVKETRSSFVLTALKPPGAVPV</sequence>
<dbReference type="CDD" id="cd00090">
    <property type="entry name" value="HTH_ARSR"/>
    <property type="match status" value="1"/>
</dbReference>
<dbReference type="Gene3D" id="3.30.70.920">
    <property type="match status" value="1"/>
</dbReference>
<dbReference type="InterPro" id="IPR011008">
    <property type="entry name" value="Dimeric_a/b-barrel"/>
</dbReference>
<dbReference type="InterPro" id="IPR019888">
    <property type="entry name" value="Tscrpt_reg_AsnC-like"/>
</dbReference>
<dbReference type="InterPro" id="IPR019885">
    <property type="entry name" value="Tscrpt_reg_HTH_AsnC-type_CS"/>
</dbReference>
<dbReference type="InterPro" id="IPR036388">
    <property type="entry name" value="WH-like_DNA-bd_sf"/>
</dbReference>
<dbReference type="SUPFAM" id="SSF46785">
    <property type="entry name" value="Winged helix' DNA-binding domain"/>
    <property type="match status" value="1"/>
</dbReference>
<dbReference type="InterPro" id="IPR036390">
    <property type="entry name" value="WH_DNA-bd_sf"/>
</dbReference>
<protein>
    <submittedName>
        <fullName evidence="5">ArsR family transcriptional regulator</fullName>
    </submittedName>
</protein>
<dbReference type="GO" id="GO:0006355">
    <property type="term" value="P:regulation of DNA-templated transcription"/>
    <property type="evidence" value="ECO:0007669"/>
    <property type="project" value="UniProtKB-ARBA"/>
</dbReference>
<dbReference type="InterPro" id="IPR000485">
    <property type="entry name" value="AsnC-type_HTH_dom"/>
</dbReference>
<dbReference type="SMART" id="SM00344">
    <property type="entry name" value="HTH_ASNC"/>
    <property type="match status" value="1"/>
</dbReference>
<dbReference type="SUPFAM" id="SSF54909">
    <property type="entry name" value="Dimeric alpha+beta barrel"/>
    <property type="match status" value="1"/>
</dbReference>
<name>A0A317F9W9_9PROT</name>
<dbReference type="PROSITE" id="PS00519">
    <property type="entry name" value="HTH_ASNC_1"/>
    <property type="match status" value="1"/>
</dbReference>
<keyword evidence="3" id="KW-0804">Transcription</keyword>
<dbReference type="Pfam" id="PF13412">
    <property type="entry name" value="HTH_24"/>
    <property type="match status" value="1"/>
</dbReference>
<feature type="domain" description="HTH asnC-type" evidence="4">
    <location>
        <begin position="10"/>
        <end position="71"/>
    </location>
</feature>
<keyword evidence="1" id="KW-0805">Transcription regulation</keyword>
<evidence type="ECO:0000256" key="2">
    <source>
        <dbReference type="ARBA" id="ARBA00023125"/>
    </source>
</evidence>
<dbReference type="Proteomes" id="UP000245765">
    <property type="component" value="Unassembled WGS sequence"/>
</dbReference>
<evidence type="ECO:0000259" key="4">
    <source>
        <dbReference type="PROSITE" id="PS50956"/>
    </source>
</evidence>
<keyword evidence="6" id="KW-1185">Reference proteome</keyword>
<dbReference type="EMBL" id="QGNA01000004">
    <property type="protein sequence ID" value="PWS35575.1"/>
    <property type="molecule type" value="Genomic_DNA"/>
</dbReference>
<dbReference type="RefSeq" id="WP_109871941.1">
    <property type="nucleotide sequence ID" value="NZ_QGNA01000004.1"/>
</dbReference>
<dbReference type="InterPro" id="IPR011991">
    <property type="entry name" value="ArsR-like_HTH"/>
</dbReference>
<dbReference type="GO" id="GO:0043565">
    <property type="term" value="F:sequence-specific DNA binding"/>
    <property type="evidence" value="ECO:0007669"/>
    <property type="project" value="InterPro"/>
</dbReference>
<dbReference type="PRINTS" id="PR00033">
    <property type="entry name" value="HTHASNC"/>
</dbReference>
<accession>A0A317F9W9</accession>
<evidence type="ECO:0000256" key="3">
    <source>
        <dbReference type="ARBA" id="ARBA00023163"/>
    </source>
</evidence>
<evidence type="ECO:0000256" key="1">
    <source>
        <dbReference type="ARBA" id="ARBA00023015"/>
    </source>
</evidence>
<organism evidence="5 6">
    <name type="scientific">Falsiroseomonas bella</name>
    <dbReference type="NCBI Taxonomy" id="2184016"/>
    <lineage>
        <taxon>Bacteria</taxon>
        <taxon>Pseudomonadati</taxon>
        <taxon>Pseudomonadota</taxon>
        <taxon>Alphaproteobacteria</taxon>
        <taxon>Acetobacterales</taxon>
        <taxon>Roseomonadaceae</taxon>
        <taxon>Falsiroseomonas</taxon>
    </lineage>
</organism>
<dbReference type="GO" id="GO:0005829">
    <property type="term" value="C:cytosol"/>
    <property type="evidence" value="ECO:0007669"/>
    <property type="project" value="TreeGrafter"/>
</dbReference>
<proteinExistence type="predicted"/>
<comment type="caution">
    <text evidence="5">The sequence shown here is derived from an EMBL/GenBank/DDBJ whole genome shotgun (WGS) entry which is preliminary data.</text>
</comment>
<dbReference type="Pfam" id="PF01037">
    <property type="entry name" value="AsnC_trans_reg"/>
    <property type="match status" value="1"/>
</dbReference>
<dbReference type="OrthoDB" id="9813313at2"/>
<evidence type="ECO:0000313" key="6">
    <source>
        <dbReference type="Proteomes" id="UP000245765"/>
    </source>
</evidence>
<reference evidence="6" key="1">
    <citation type="submission" date="2018-05" db="EMBL/GenBank/DDBJ databases">
        <authorList>
            <person name="Du Z."/>
            <person name="Wang X."/>
        </authorList>
    </citation>
    <scope>NUCLEOTIDE SEQUENCE [LARGE SCALE GENOMIC DNA]</scope>
    <source>
        <strain evidence="6">CQN31</strain>
    </source>
</reference>
<dbReference type="Gene3D" id="1.10.10.10">
    <property type="entry name" value="Winged helix-like DNA-binding domain superfamily/Winged helix DNA-binding domain"/>
    <property type="match status" value="1"/>
</dbReference>
<dbReference type="AlphaFoldDB" id="A0A317F9W9"/>
<dbReference type="PANTHER" id="PTHR30154">
    <property type="entry name" value="LEUCINE-RESPONSIVE REGULATORY PROTEIN"/>
    <property type="match status" value="1"/>
</dbReference>
<dbReference type="PROSITE" id="PS50956">
    <property type="entry name" value="HTH_ASNC_2"/>
    <property type="match status" value="1"/>
</dbReference>
<gene>
    <name evidence="5" type="ORF">DFH01_18440</name>
</gene>
<dbReference type="InterPro" id="IPR019887">
    <property type="entry name" value="Tscrpt_reg_AsnC/Lrp_C"/>
</dbReference>
<evidence type="ECO:0000313" key="5">
    <source>
        <dbReference type="EMBL" id="PWS35575.1"/>
    </source>
</evidence>
<keyword evidence="2" id="KW-0238">DNA-binding</keyword>
<dbReference type="PANTHER" id="PTHR30154:SF34">
    <property type="entry name" value="TRANSCRIPTIONAL REGULATOR AZLB"/>
    <property type="match status" value="1"/>
</dbReference>
<dbReference type="GO" id="GO:0043200">
    <property type="term" value="P:response to amino acid"/>
    <property type="evidence" value="ECO:0007669"/>
    <property type="project" value="TreeGrafter"/>
</dbReference>